<keyword evidence="3" id="KW-1185">Reference proteome</keyword>
<dbReference type="Pfam" id="PF10824">
    <property type="entry name" value="T7SS_ESX_EspC"/>
    <property type="match status" value="1"/>
</dbReference>
<protein>
    <submittedName>
        <fullName evidence="2">Type VII secretion target</fullName>
    </submittedName>
</protein>
<evidence type="ECO:0000313" key="2">
    <source>
        <dbReference type="EMBL" id="ULN52949.1"/>
    </source>
</evidence>
<evidence type="ECO:0000313" key="3">
    <source>
        <dbReference type="Proteomes" id="UP001055200"/>
    </source>
</evidence>
<feature type="compositionally biased region" description="Acidic residues" evidence="1">
    <location>
        <begin position="105"/>
        <end position="125"/>
    </location>
</feature>
<feature type="region of interest" description="Disordered" evidence="1">
    <location>
        <begin position="95"/>
        <end position="202"/>
    </location>
</feature>
<dbReference type="Proteomes" id="UP001055200">
    <property type="component" value="Chromosome"/>
</dbReference>
<dbReference type="RefSeq" id="WP_240171208.1">
    <property type="nucleotide sequence ID" value="NZ_CP092365.1"/>
</dbReference>
<sequence>MGGLKVNPGDLIAVADAYAELSRRLPHRTARTVEEIQNVLATHGTMGYPVAVGIARATAPAASEVEALSGEFADYSQRFDDSAGQYVAEDRVAAVSFKTAPPDDVVGDQDGTDGEDGEDGEDDRDDDRRPDAPVQGPAAPMTDPSVSRWDGAPPAGQSDGTGFWGVDMSRPAPTPDPLPAPAPHRSRPPCADLTGPSSGVVTVGGDSPQQPDAVGFDLQHTYRFRISGSEFTGQTQMVHIDGKWYQAQWHSYTYEMNRIPVVSGAGQIPALQLPIMSEANTWTPVNLGQVMVESSTHPGATLYLPDPFGVPVKVEDGGLLVNRPVVPIMTSGR</sequence>
<dbReference type="InterPro" id="IPR022536">
    <property type="entry name" value="EspC"/>
</dbReference>
<dbReference type="EMBL" id="CP092365">
    <property type="protein sequence ID" value="ULN52949.1"/>
    <property type="molecule type" value="Genomic_DNA"/>
</dbReference>
<accession>A0ABY3TZ22</accession>
<name>A0ABY3TZ22_9MYCO</name>
<feature type="compositionally biased region" description="Pro residues" evidence="1">
    <location>
        <begin position="172"/>
        <end position="182"/>
    </location>
</feature>
<reference evidence="2" key="1">
    <citation type="submission" date="2022-08" db="EMBL/GenBank/DDBJ databases">
        <title>Complete genome sequence of 14 non-tuberculosis mycobacteria type-strains.</title>
        <authorList>
            <person name="Igarashi Y."/>
            <person name="Osugi A."/>
            <person name="Mitarai S."/>
        </authorList>
    </citation>
    <scope>NUCLEOTIDE SEQUENCE</scope>
    <source>
        <strain evidence="2">DSM 45575</strain>
    </source>
</reference>
<evidence type="ECO:0000256" key="1">
    <source>
        <dbReference type="SAM" id="MobiDB-lite"/>
    </source>
</evidence>
<organism evidence="2 3">
    <name type="scientific">Mycolicibacillus parakoreensis</name>
    <dbReference type="NCBI Taxonomy" id="1069221"/>
    <lineage>
        <taxon>Bacteria</taxon>
        <taxon>Bacillati</taxon>
        <taxon>Actinomycetota</taxon>
        <taxon>Actinomycetes</taxon>
        <taxon>Mycobacteriales</taxon>
        <taxon>Mycobacteriaceae</taxon>
        <taxon>Mycolicibacillus</taxon>
    </lineage>
</organism>
<proteinExistence type="predicted"/>
<gene>
    <name evidence="2" type="ORF">MIU77_00710</name>
</gene>